<dbReference type="InterPro" id="IPR050221">
    <property type="entry name" value="26S_Proteasome_ATPase"/>
</dbReference>
<dbReference type="GO" id="GO:0005524">
    <property type="term" value="F:ATP binding"/>
    <property type="evidence" value="ECO:0007669"/>
    <property type="project" value="UniProtKB-KW"/>
</dbReference>
<evidence type="ECO:0000256" key="4">
    <source>
        <dbReference type="SAM" id="MobiDB-lite"/>
    </source>
</evidence>
<dbReference type="EMBL" id="JBHUDM010000003">
    <property type="protein sequence ID" value="MFD1642609.1"/>
    <property type="molecule type" value="Genomic_DNA"/>
</dbReference>
<feature type="region of interest" description="Disordered" evidence="4">
    <location>
        <begin position="25"/>
        <end position="46"/>
    </location>
</feature>
<dbReference type="Gene3D" id="3.40.50.300">
    <property type="entry name" value="P-loop containing nucleotide triphosphate hydrolases"/>
    <property type="match status" value="1"/>
</dbReference>
<feature type="domain" description="AAA+ ATPase" evidence="5">
    <location>
        <begin position="489"/>
        <end position="621"/>
    </location>
</feature>
<evidence type="ECO:0000256" key="1">
    <source>
        <dbReference type="ARBA" id="ARBA00006914"/>
    </source>
</evidence>
<dbReference type="CDD" id="cd19481">
    <property type="entry name" value="RecA-like_protease"/>
    <property type="match status" value="1"/>
</dbReference>
<dbReference type="SMART" id="SM00382">
    <property type="entry name" value="AAA"/>
    <property type="match status" value="1"/>
</dbReference>
<feature type="compositionally biased region" description="Polar residues" evidence="4">
    <location>
        <begin position="32"/>
        <end position="46"/>
    </location>
</feature>
<evidence type="ECO:0000256" key="3">
    <source>
        <dbReference type="ARBA" id="ARBA00022840"/>
    </source>
</evidence>
<sequence length="842" mass="93479">MSYAATQDHLLDECDRIEAILEAYESDEPNASAETPTASDDTGSTVTGERLIREPAALPLALPAAARQEITKRTETIREQCRKTDATRLRLRVLAETCELSRRHLDVLMLAMAPEFDESFARRFQELQNHQSLDRPTPLFIEDLFGRTRAEQIAAGALISSDSPLRRHDLIELQPSPAPAVGSRRQRITVADRIVEYLKGYDGVDPDLDATLSEHARGNHSQRGLVDCEATATLSELAVDDALGERLTSLSAADGGHRCYWYGPASEKHRAVEAVCPTDRYLKIDLAAALDAGVLDWLGREAALLGRPLHLYNATMATESPETPTLEAVFDVLANLDQSVFVTGRESWTPTETMSTEIDAIIEFPYPSVDLRREFWQSHAAELPDEVEPRVLAGTFRLTHEQLRAALSTARSFADGEVLTADDIYTGCRAQSADELAELADRIEPDSEWDEIQVRPETRRKLRLVRTHIAQQARIYDDWGFAEQFSRGTGVVGLFEGPSGTGKTMAAEILAGDLGMDLYRIDLSSVVSKYIGETEENLEEIFEAATNANAILLFDEADAVFGERGEVSDSTDRYANAEVNYLLQRIETYDGVVLLTTNYASAIDSAFQRRLDHTVSFKQPQQSTRSAIWQDIFPEDAPLGEIDYGFLSSFEFTGGRIKQIAQTAAILAADEAQSNEPTIEMRHLVRAIQQAFESSGRMVDPSTYEPYQHLLYDGSATGDEGPNHENEREGDTQPPGRSPEAVVRGFVDRLDSGDPAIHDLYHPRAVADPVSRKELRRAKTVDHSIEGDVDRIETASDRVVVAFTQKWDGSTTETTAELRPEDGSWRLFDLQREASAERVGSR</sequence>
<feature type="compositionally biased region" description="Basic and acidic residues" evidence="4">
    <location>
        <begin position="721"/>
        <end position="731"/>
    </location>
</feature>
<comment type="similarity">
    <text evidence="1">Belongs to the AAA ATPase family.</text>
</comment>
<dbReference type="InterPro" id="IPR027417">
    <property type="entry name" value="P-loop_NTPase"/>
</dbReference>
<keyword evidence="2" id="KW-0547">Nucleotide-binding</keyword>
<evidence type="ECO:0000313" key="6">
    <source>
        <dbReference type="EMBL" id="MFD1642609.1"/>
    </source>
</evidence>
<evidence type="ECO:0000259" key="5">
    <source>
        <dbReference type="SMART" id="SM00382"/>
    </source>
</evidence>
<dbReference type="Pfam" id="PF22977">
    <property type="entry name" value="WHD"/>
    <property type="match status" value="1"/>
</dbReference>
<dbReference type="InterPro" id="IPR003593">
    <property type="entry name" value="AAA+_ATPase"/>
</dbReference>
<comment type="caution">
    <text evidence="6">The sequence shown here is derived from an EMBL/GenBank/DDBJ whole genome shotgun (WGS) entry which is preliminary data.</text>
</comment>
<gene>
    <name evidence="6" type="ORF">ACFSBW_12070</name>
</gene>
<accession>A0ABD6D8I8</accession>
<evidence type="ECO:0000313" key="7">
    <source>
        <dbReference type="Proteomes" id="UP001597052"/>
    </source>
</evidence>
<organism evidence="6 7">
    <name type="scientific">Halohasta litorea</name>
    <dbReference type="NCBI Taxonomy" id="869891"/>
    <lineage>
        <taxon>Archaea</taxon>
        <taxon>Methanobacteriati</taxon>
        <taxon>Methanobacteriota</taxon>
        <taxon>Stenosarchaea group</taxon>
        <taxon>Halobacteria</taxon>
        <taxon>Halobacteriales</taxon>
        <taxon>Haloferacaceae</taxon>
        <taxon>Halohasta</taxon>
    </lineage>
</organism>
<keyword evidence="3 6" id="KW-0067">ATP-binding</keyword>
<dbReference type="Pfam" id="PF00004">
    <property type="entry name" value="AAA"/>
    <property type="match status" value="1"/>
</dbReference>
<name>A0ABD6D8I8_9EURY</name>
<dbReference type="PANTHER" id="PTHR23073">
    <property type="entry name" value="26S PROTEASOME REGULATORY SUBUNIT"/>
    <property type="match status" value="1"/>
</dbReference>
<reference evidence="6 7" key="1">
    <citation type="journal article" date="2019" name="Int. J. Syst. Evol. Microbiol.">
        <title>The Global Catalogue of Microorganisms (GCM) 10K type strain sequencing project: providing services to taxonomists for standard genome sequencing and annotation.</title>
        <authorList>
            <consortium name="The Broad Institute Genomics Platform"/>
            <consortium name="The Broad Institute Genome Sequencing Center for Infectious Disease"/>
            <person name="Wu L."/>
            <person name="Ma J."/>
        </authorList>
    </citation>
    <scope>NUCLEOTIDE SEQUENCE [LARGE SCALE GENOMIC DNA]</scope>
    <source>
        <strain evidence="6 7">CGMCC 1.10593</strain>
    </source>
</reference>
<keyword evidence="7" id="KW-1185">Reference proteome</keyword>
<evidence type="ECO:0000256" key="2">
    <source>
        <dbReference type="ARBA" id="ARBA00022741"/>
    </source>
</evidence>
<dbReference type="InterPro" id="IPR003959">
    <property type="entry name" value="ATPase_AAA_core"/>
</dbReference>
<dbReference type="InterPro" id="IPR054472">
    <property type="entry name" value="WHD"/>
</dbReference>
<protein>
    <submittedName>
        <fullName evidence="6">ATP-binding protein</fullName>
    </submittedName>
</protein>
<proteinExistence type="inferred from homology"/>
<dbReference type="AlphaFoldDB" id="A0ABD6D8I8"/>
<feature type="region of interest" description="Disordered" evidence="4">
    <location>
        <begin position="712"/>
        <end position="740"/>
    </location>
</feature>
<dbReference type="SUPFAM" id="SSF52540">
    <property type="entry name" value="P-loop containing nucleoside triphosphate hydrolases"/>
    <property type="match status" value="1"/>
</dbReference>
<dbReference type="RefSeq" id="WP_256396007.1">
    <property type="nucleotide sequence ID" value="NZ_JANHDJ010000003.1"/>
</dbReference>
<dbReference type="Proteomes" id="UP001597052">
    <property type="component" value="Unassembled WGS sequence"/>
</dbReference>